<dbReference type="Pfam" id="PF03147">
    <property type="entry name" value="FDX-ACB"/>
    <property type="match status" value="1"/>
</dbReference>
<dbReference type="OrthoDB" id="4457at2759"/>
<dbReference type="Proteomes" id="UP000005408">
    <property type="component" value="Unassembled WGS sequence"/>
</dbReference>
<dbReference type="SUPFAM" id="SSF54991">
    <property type="entry name" value="Anticodon-binding domain of PheRS"/>
    <property type="match status" value="1"/>
</dbReference>
<dbReference type="NCBIfam" id="TIGR00469">
    <property type="entry name" value="pheS_mito"/>
    <property type="match status" value="1"/>
</dbReference>
<evidence type="ECO:0000256" key="12">
    <source>
        <dbReference type="ARBA" id="ARBA00023146"/>
    </source>
</evidence>
<evidence type="ECO:0000256" key="1">
    <source>
        <dbReference type="ARBA" id="ARBA00004305"/>
    </source>
</evidence>
<evidence type="ECO:0000256" key="13">
    <source>
        <dbReference type="ARBA" id="ARBA00031194"/>
    </source>
</evidence>
<dbReference type="CDD" id="cd00496">
    <property type="entry name" value="PheRS_alpha_core"/>
    <property type="match status" value="1"/>
</dbReference>
<dbReference type="InterPro" id="IPR002319">
    <property type="entry name" value="Phenylalanyl-tRNA_Synthase"/>
</dbReference>
<protein>
    <recommendedName>
        <fullName evidence="16">Phenylalanine--tRNA ligase, mitochondrial</fullName>
        <ecNumber evidence="4">6.1.1.20</ecNumber>
    </recommendedName>
    <alternativeName>
        <fullName evidence="13">Phenylalanyl-tRNA synthetase</fullName>
    </alternativeName>
</protein>
<dbReference type="GO" id="GO:0005759">
    <property type="term" value="C:mitochondrial matrix"/>
    <property type="evidence" value="ECO:0007669"/>
    <property type="project" value="UniProtKB-SubCell"/>
</dbReference>
<dbReference type="PROSITE" id="PS50862">
    <property type="entry name" value="AA_TRNA_LIGASE_II"/>
    <property type="match status" value="1"/>
</dbReference>
<evidence type="ECO:0000256" key="2">
    <source>
        <dbReference type="ARBA" id="ARBA00008226"/>
    </source>
</evidence>
<comment type="function">
    <text evidence="15">Is responsible for the charging of tRNA(Phe) with phenylalanine in mitochondrial translation. To a lesser extent, also catalyzes direct attachment of m-Tyr (an oxidized version of Phe) to tRNA(Phe), thereby opening the way for delivery of the misacylated tRNA to the ribosome and incorporation of ROS-damaged amino acid into proteins.</text>
</comment>
<sequence>MGRNFSCEEKMMWKRIQCFAKLNGYHIYLWERQSSLSLPISLSRKYSVKTSCDVDTLTVLGNSYNTDKITNVTPKILEKMGKNLHCKHNHPLNLITRRIENYFNNNYRNNWRAPMFSKFDRISPVVTLTQNFDSLLVPSDHPSRALSESYYLNSEYMLRAHTSAHQSDLIKQGLDAFLVLGDVYRRDTVDASHYPVFHQMEGVRLFSKQELFSHLGDTSRVTFFENGSRDATKQERHTIETSLCLEENLKNTLRNLANNLFGDDVEMQWVDAYFPFTHPSWELEIKYQGEWLEVLGCGIVEQEILSSAGADSRVGWAFGLGLERLAMRLYSIPDIRLFWSEDSRFLDQFNVEDPNTKITYKPFSKQSPVINDVSFWVPDDFSENDFYDIVRNIGGDIVENVELFDNFVHPKTKRKSKAYRITYRHMERSLTKREANEIHSGIVAAGVQQLGIQER</sequence>
<dbReference type="PANTHER" id="PTHR11538:SF41">
    <property type="entry name" value="PHENYLALANINE--TRNA LIGASE, MITOCHONDRIAL"/>
    <property type="match status" value="1"/>
</dbReference>
<dbReference type="EC" id="6.1.1.20" evidence="4"/>
<evidence type="ECO:0000256" key="3">
    <source>
        <dbReference type="ARBA" id="ARBA00011245"/>
    </source>
</evidence>
<dbReference type="EnsemblMetazoa" id="G22796.3">
    <property type="protein sequence ID" value="G22796.3:cds"/>
    <property type="gene ID" value="G22796"/>
</dbReference>
<dbReference type="FunFam" id="3.30.930.10:FF:000041">
    <property type="entry name" value="Phenylalanyl-tRNA synthetase 2, mitochondrial"/>
    <property type="match status" value="1"/>
</dbReference>
<dbReference type="InterPro" id="IPR006195">
    <property type="entry name" value="aa-tRNA-synth_II"/>
</dbReference>
<keyword evidence="11" id="KW-0496">Mitochondrion</keyword>
<keyword evidence="20" id="KW-1185">Reference proteome</keyword>
<evidence type="ECO:0000256" key="10">
    <source>
        <dbReference type="ARBA" id="ARBA00022990"/>
    </source>
</evidence>
<dbReference type="Gene3D" id="3.30.70.380">
    <property type="entry name" value="Ferrodoxin-fold anticodon-binding domain"/>
    <property type="match status" value="1"/>
</dbReference>
<dbReference type="GO" id="GO:0005524">
    <property type="term" value="F:ATP binding"/>
    <property type="evidence" value="ECO:0007669"/>
    <property type="project" value="UniProtKB-KW"/>
</dbReference>
<evidence type="ECO:0000256" key="11">
    <source>
        <dbReference type="ARBA" id="ARBA00023128"/>
    </source>
</evidence>
<comment type="catalytic activity">
    <reaction evidence="14">
        <text>tRNA(Phe) + L-phenylalanine + ATP = L-phenylalanyl-tRNA(Phe) + AMP + diphosphate + H(+)</text>
        <dbReference type="Rhea" id="RHEA:19413"/>
        <dbReference type="Rhea" id="RHEA-COMP:9668"/>
        <dbReference type="Rhea" id="RHEA-COMP:9699"/>
        <dbReference type="ChEBI" id="CHEBI:15378"/>
        <dbReference type="ChEBI" id="CHEBI:30616"/>
        <dbReference type="ChEBI" id="CHEBI:33019"/>
        <dbReference type="ChEBI" id="CHEBI:58095"/>
        <dbReference type="ChEBI" id="CHEBI:78442"/>
        <dbReference type="ChEBI" id="CHEBI:78531"/>
        <dbReference type="ChEBI" id="CHEBI:456215"/>
        <dbReference type="EC" id="6.1.1.20"/>
    </reaction>
</comment>
<keyword evidence="9" id="KW-0809">Transit peptide</keyword>
<dbReference type="SUPFAM" id="SSF55681">
    <property type="entry name" value="Class II aaRS and biotin synthetases"/>
    <property type="match status" value="1"/>
</dbReference>
<dbReference type="Gene3D" id="3.30.930.10">
    <property type="entry name" value="Bira Bifunctional Protein, Domain 2"/>
    <property type="match status" value="1"/>
</dbReference>
<evidence type="ECO:0000256" key="6">
    <source>
        <dbReference type="ARBA" id="ARBA00022741"/>
    </source>
</evidence>
<keyword evidence="6" id="KW-0547">Nucleotide-binding</keyword>
<evidence type="ECO:0000313" key="20">
    <source>
        <dbReference type="Proteomes" id="UP000005408"/>
    </source>
</evidence>
<reference evidence="19" key="1">
    <citation type="submission" date="2022-08" db="UniProtKB">
        <authorList>
            <consortium name="EnsemblMetazoa"/>
        </authorList>
    </citation>
    <scope>IDENTIFICATION</scope>
    <source>
        <strain evidence="19">05x7-T-G4-1.051#20</strain>
    </source>
</reference>
<dbReference type="GO" id="GO:0006432">
    <property type="term" value="P:phenylalanyl-tRNA aminoacylation"/>
    <property type="evidence" value="ECO:0007669"/>
    <property type="project" value="InterPro"/>
</dbReference>
<organism evidence="19 20">
    <name type="scientific">Magallana gigas</name>
    <name type="common">Pacific oyster</name>
    <name type="synonym">Crassostrea gigas</name>
    <dbReference type="NCBI Taxonomy" id="29159"/>
    <lineage>
        <taxon>Eukaryota</taxon>
        <taxon>Metazoa</taxon>
        <taxon>Spiralia</taxon>
        <taxon>Lophotrochozoa</taxon>
        <taxon>Mollusca</taxon>
        <taxon>Bivalvia</taxon>
        <taxon>Autobranchia</taxon>
        <taxon>Pteriomorphia</taxon>
        <taxon>Ostreida</taxon>
        <taxon>Ostreoidea</taxon>
        <taxon>Ostreidae</taxon>
        <taxon>Magallana</taxon>
    </lineage>
</organism>
<evidence type="ECO:0000256" key="8">
    <source>
        <dbReference type="ARBA" id="ARBA00022917"/>
    </source>
</evidence>
<name>A0A8W8KAD8_MAGGI</name>
<comment type="subcellular location">
    <subcellularLocation>
        <location evidence="1">Mitochondrion matrix</location>
    </subcellularLocation>
</comment>
<evidence type="ECO:0000256" key="5">
    <source>
        <dbReference type="ARBA" id="ARBA00022598"/>
    </source>
</evidence>
<dbReference type="SMART" id="SM00896">
    <property type="entry name" value="FDX-ACB"/>
    <property type="match status" value="1"/>
</dbReference>
<keyword evidence="12" id="KW-0030">Aminoacyl-tRNA synthetase</keyword>
<accession>A0A8W8KAD8</accession>
<evidence type="ECO:0000259" key="18">
    <source>
        <dbReference type="PROSITE" id="PS51447"/>
    </source>
</evidence>
<evidence type="ECO:0000256" key="9">
    <source>
        <dbReference type="ARBA" id="ARBA00022946"/>
    </source>
</evidence>
<dbReference type="GO" id="GO:0004826">
    <property type="term" value="F:phenylalanine-tRNA ligase activity"/>
    <property type="evidence" value="ECO:0007669"/>
    <property type="project" value="UniProtKB-EC"/>
</dbReference>
<dbReference type="AlphaFoldDB" id="A0A8W8KAD8"/>
<feature type="domain" description="FDX-ACB" evidence="18">
    <location>
        <begin position="364"/>
        <end position="455"/>
    </location>
</feature>
<proteinExistence type="inferred from homology"/>
<evidence type="ECO:0000256" key="16">
    <source>
        <dbReference type="ARBA" id="ARBA00073229"/>
    </source>
</evidence>
<evidence type="ECO:0000256" key="14">
    <source>
        <dbReference type="ARBA" id="ARBA00049255"/>
    </source>
</evidence>
<keyword evidence="10" id="KW-0007">Acetylation</keyword>
<keyword evidence="8" id="KW-0648">Protein biosynthesis</keyword>
<dbReference type="InterPro" id="IPR045864">
    <property type="entry name" value="aa-tRNA-synth_II/BPL/LPL"/>
</dbReference>
<keyword evidence="7" id="KW-0067">ATP-binding</keyword>
<evidence type="ECO:0000256" key="7">
    <source>
        <dbReference type="ARBA" id="ARBA00022840"/>
    </source>
</evidence>
<dbReference type="InterPro" id="IPR005121">
    <property type="entry name" value="Fdx_antiC-bd"/>
</dbReference>
<dbReference type="PANTHER" id="PTHR11538">
    <property type="entry name" value="PHENYLALANYL-TRNA SYNTHETASE"/>
    <property type="match status" value="1"/>
</dbReference>
<dbReference type="OMA" id="PISHYPQ"/>
<evidence type="ECO:0000256" key="15">
    <source>
        <dbReference type="ARBA" id="ARBA00060211"/>
    </source>
</evidence>
<dbReference type="Pfam" id="PF01409">
    <property type="entry name" value="tRNA-synt_2d"/>
    <property type="match status" value="2"/>
</dbReference>
<evidence type="ECO:0000313" key="19">
    <source>
        <dbReference type="EnsemblMetazoa" id="G22796.3:cds"/>
    </source>
</evidence>
<dbReference type="GO" id="GO:0000049">
    <property type="term" value="F:tRNA binding"/>
    <property type="evidence" value="ECO:0007669"/>
    <property type="project" value="InterPro"/>
</dbReference>
<dbReference type="FunFam" id="3.30.70.380:FF:000002">
    <property type="entry name" value="phenylalanine--tRNA ligase, mitochondrial"/>
    <property type="match status" value="1"/>
</dbReference>
<dbReference type="InterPro" id="IPR004530">
    <property type="entry name" value="Phe-tRNA-synth_IIc_mito"/>
</dbReference>
<keyword evidence="5" id="KW-0436">Ligase</keyword>
<evidence type="ECO:0000256" key="4">
    <source>
        <dbReference type="ARBA" id="ARBA00012814"/>
    </source>
</evidence>
<comment type="similarity">
    <text evidence="2">Belongs to the class-II aminoacyl-tRNA synthetase family.</text>
</comment>
<evidence type="ECO:0000259" key="17">
    <source>
        <dbReference type="PROSITE" id="PS50862"/>
    </source>
</evidence>
<dbReference type="PROSITE" id="PS51447">
    <property type="entry name" value="FDX_ACB"/>
    <property type="match status" value="1"/>
</dbReference>
<dbReference type="InterPro" id="IPR036690">
    <property type="entry name" value="Fdx_antiC-bd_sf"/>
</dbReference>
<comment type="subunit">
    <text evidence="3">Monomer.</text>
</comment>
<feature type="domain" description="Aminoacyl-transfer RNA synthetases class-II family profile" evidence="17">
    <location>
        <begin position="181"/>
        <end position="354"/>
    </location>
</feature>